<feature type="region of interest" description="Disordered" evidence="2">
    <location>
        <begin position="1"/>
        <end position="91"/>
    </location>
</feature>
<dbReference type="STRING" id="240176.A8P6H5"/>
<comment type="caution">
    <text evidence="3">The sequence shown here is derived from an EMBL/GenBank/DDBJ whole genome shotgun (WGS) entry which is preliminary data.</text>
</comment>
<feature type="compositionally biased region" description="Polar residues" evidence="2">
    <location>
        <begin position="574"/>
        <end position="594"/>
    </location>
</feature>
<keyword evidence="4" id="KW-1185">Reference proteome</keyword>
<feature type="compositionally biased region" description="Low complexity" evidence="2">
    <location>
        <begin position="786"/>
        <end position="803"/>
    </location>
</feature>
<dbReference type="SMART" id="SM00384">
    <property type="entry name" value="AT_hook"/>
    <property type="match status" value="2"/>
</dbReference>
<feature type="compositionally biased region" description="Polar residues" evidence="2">
    <location>
        <begin position="248"/>
        <end position="263"/>
    </location>
</feature>
<feature type="region of interest" description="Disordered" evidence="2">
    <location>
        <begin position="709"/>
        <end position="1075"/>
    </location>
</feature>
<feature type="compositionally biased region" description="Polar residues" evidence="2">
    <location>
        <begin position="1415"/>
        <end position="1425"/>
    </location>
</feature>
<feature type="compositionally biased region" description="Low complexity" evidence="2">
    <location>
        <begin position="683"/>
        <end position="695"/>
    </location>
</feature>
<feature type="compositionally biased region" description="Polar residues" evidence="2">
    <location>
        <begin position="663"/>
        <end position="682"/>
    </location>
</feature>
<dbReference type="PANTHER" id="PTHR35711:SF1">
    <property type="entry name" value="ECTODERMAL, ISOFORM F"/>
    <property type="match status" value="1"/>
</dbReference>
<dbReference type="Proteomes" id="UP000001861">
    <property type="component" value="Unassembled WGS sequence"/>
</dbReference>
<dbReference type="VEuPathDB" id="FungiDB:CC1G_12430"/>
<feature type="compositionally biased region" description="Polar residues" evidence="2">
    <location>
        <begin position="1349"/>
        <end position="1367"/>
    </location>
</feature>
<dbReference type="GeneID" id="6015762"/>
<proteinExistence type="predicted"/>
<feature type="compositionally biased region" description="Acidic residues" evidence="2">
    <location>
        <begin position="1434"/>
        <end position="1452"/>
    </location>
</feature>
<reference evidence="3 4" key="1">
    <citation type="journal article" date="2010" name="Proc. Natl. Acad. Sci. U.S.A.">
        <title>Insights into evolution of multicellular fungi from the assembled chromosomes of the mushroom Coprinopsis cinerea (Coprinus cinereus).</title>
        <authorList>
            <person name="Stajich J.E."/>
            <person name="Wilke S.K."/>
            <person name="Ahren D."/>
            <person name="Au C.H."/>
            <person name="Birren B.W."/>
            <person name="Borodovsky M."/>
            <person name="Burns C."/>
            <person name="Canback B."/>
            <person name="Casselton L.A."/>
            <person name="Cheng C.K."/>
            <person name="Deng J."/>
            <person name="Dietrich F.S."/>
            <person name="Fargo D.C."/>
            <person name="Farman M.L."/>
            <person name="Gathman A.C."/>
            <person name="Goldberg J."/>
            <person name="Guigo R."/>
            <person name="Hoegger P.J."/>
            <person name="Hooker J.B."/>
            <person name="Huggins A."/>
            <person name="James T.Y."/>
            <person name="Kamada T."/>
            <person name="Kilaru S."/>
            <person name="Kodira C."/>
            <person name="Kues U."/>
            <person name="Kupfer D."/>
            <person name="Kwan H.S."/>
            <person name="Lomsadze A."/>
            <person name="Li W."/>
            <person name="Lilly W.W."/>
            <person name="Ma L.J."/>
            <person name="Mackey A.J."/>
            <person name="Manning G."/>
            <person name="Martin F."/>
            <person name="Muraguchi H."/>
            <person name="Natvig D.O."/>
            <person name="Palmerini H."/>
            <person name="Ramesh M.A."/>
            <person name="Rehmeyer C.J."/>
            <person name="Roe B.A."/>
            <person name="Shenoy N."/>
            <person name="Stanke M."/>
            <person name="Ter-Hovhannisyan V."/>
            <person name="Tunlid A."/>
            <person name="Velagapudi R."/>
            <person name="Vision T.J."/>
            <person name="Zeng Q."/>
            <person name="Zolan M.E."/>
            <person name="Pukkila P.J."/>
        </authorList>
    </citation>
    <scope>NUCLEOTIDE SEQUENCE [LARGE SCALE GENOMIC DNA]</scope>
    <source>
        <strain evidence="4">Okayama-7 / 130 / ATCC MYA-4618 / FGSC 9003</strain>
    </source>
</reference>
<dbReference type="eggNOG" id="ENOG502SNZX">
    <property type="taxonomic scope" value="Eukaryota"/>
</dbReference>
<feature type="region of interest" description="Disordered" evidence="2">
    <location>
        <begin position="311"/>
        <end position="343"/>
    </location>
</feature>
<feature type="compositionally biased region" description="Polar residues" evidence="2">
    <location>
        <begin position="915"/>
        <end position="924"/>
    </location>
</feature>
<dbReference type="InterPro" id="IPR017956">
    <property type="entry name" value="AT_hook_DNA-bd_motif"/>
</dbReference>
<feature type="compositionally biased region" description="Low complexity" evidence="2">
    <location>
        <begin position="564"/>
        <end position="573"/>
    </location>
</feature>
<feature type="compositionally biased region" description="Low complexity" evidence="2">
    <location>
        <begin position="410"/>
        <end position="441"/>
    </location>
</feature>
<feature type="compositionally biased region" description="Low complexity" evidence="2">
    <location>
        <begin position="954"/>
        <end position="974"/>
    </location>
</feature>
<dbReference type="InParanoid" id="A8P6H5"/>
<keyword evidence="1" id="KW-0175">Coiled coil</keyword>
<feature type="region of interest" description="Disordered" evidence="2">
    <location>
        <begin position="561"/>
        <end position="695"/>
    </location>
</feature>
<feature type="compositionally biased region" description="Low complexity" evidence="2">
    <location>
        <begin position="331"/>
        <end position="343"/>
    </location>
</feature>
<evidence type="ECO:0000313" key="3">
    <source>
        <dbReference type="EMBL" id="EAU82662.1"/>
    </source>
</evidence>
<name>A8P6H5_COPC7</name>
<evidence type="ECO:0000256" key="1">
    <source>
        <dbReference type="SAM" id="Coils"/>
    </source>
</evidence>
<feature type="compositionally biased region" description="Low complexity" evidence="2">
    <location>
        <begin position="711"/>
        <end position="731"/>
    </location>
</feature>
<evidence type="ECO:0000256" key="2">
    <source>
        <dbReference type="SAM" id="MobiDB-lite"/>
    </source>
</evidence>
<feature type="region of interest" description="Disordered" evidence="2">
    <location>
        <begin position="1240"/>
        <end position="1465"/>
    </location>
</feature>
<feature type="compositionally biased region" description="Acidic residues" evidence="2">
    <location>
        <begin position="1382"/>
        <end position="1409"/>
    </location>
</feature>
<protein>
    <submittedName>
        <fullName evidence="3">Uncharacterized protein</fullName>
    </submittedName>
</protein>
<organism evidence="3 4">
    <name type="scientific">Coprinopsis cinerea (strain Okayama-7 / 130 / ATCC MYA-4618 / FGSC 9003)</name>
    <name type="common">Inky cap fungus</name>
    <name type="synonym">Hormographiella aspergillata</name>
    <dbReference type="NCBI Taxonomy" id="240176"/>
    <lineage>
        <taxon>Eukaryota</taxon>
        <taxon>Fungi</taxon>
        <taxon>Dikarya</taxon>
        <taxon>Basidiomycota</taxon>
        <taxon>Agaricomycotina</taxon>
        <taxon>Agaricomycetes</taxon>
        <taxon>Agaricomycetidae</taxon>
        <taxon>Agaricales</taxon>
        <taxon>Agaricineae</taxon>
        <taxon>Psathyrellaceae</taxon>
        <taxon>Coprinopsis</taxon>
    </lineage>
</organism>
<accession>A8P6H5</accession>
<feature type="compositionally biased region" description="Low complexity" evidence="2">
    <location>
        <begin position="995"/>
        <end position="1009"/>
    </location>
</feature>
<gene>
    <name evidence="3" type="ORF">CC1G_12430</name>
</gene>
<feature type="compositionally biased region" description="Acidic residues" evidence="2">
    <location>
        <begin position="844"/>
        <end position="883"/>
    </location>
</feature>
<feature type="region of interest" description="Disordered" evidence="2">
    <location>
        <begin position="248"/>
        <end position="292"/>
    </location>
</feature>
<feature type="compositionally biased region" description="Polar residues" evidence="2">
    <location>
        <begin position="614"/>
        <end position="646"/>
    </location>
</feature>
<dbReference type="OrthoDB" id="2143914at2759"/>
<feature type="region of interest" description="Disordered" evidence="2">
    <location>
        <begin position="410"/>
        <end position="465"/>
    </location>
</feature>
<feature type="compositionally biased region" description="Gly residues" evidence="2">
    <location>
        <begin position="533"/>
        <end position="545"/>
    </location>
</feature>
<feature type="region of interest" description="Disordered" evidence="2">
    <location>
        <begin position="1115"/>
        <end position="1166"/>
    </location>
</feature>
<feature type="region of interest" description="Disordered" evidence="2">
    <location>
        <begin position="497"/>
        <end position="546"/>
    </location>
</feature>
<feature type="compositionally biased region" description="Low complexity" evidence="2">
    <location>
        <begin position="1"/>
        <end position="32"/>
    </location>
</feature>
<dbReference type="PANTHER" id="PTHR35711">
    <property type="entry name" value="EXPRESSED PROTEIN"/>
    <property type="match status" value="1"/>
</dbReference>
<dbReference type="EMBL" id="AACS02000005">
    <property type="protein sequence ID" value="EAU82662.1"/>
    <property type="molecule type" value="Genomic_DNA"/>
</dbReference>
<dbReference type="RefSeq" id="XP_001839158.1">
    <property type="nucleotide sequence ID" value="XM_001839106.1"/>
</dbReference>
<feature type="compositionally biased region" description="Polar residues" evidence="2">
    <location>
        <begin position="1324"/>
        <end position="1334"/>
    </location>
</feature>
<dbReference type="KEGG" id="cci:CC1G_12430"/>
<feature type="compositionally biased region" description="Low complexity" evidence="2">
    <location>
        <begin position="1335"/>
        <end position="1348"/>
    </location>
</feature>
<dbReference type="GO" id="GO:0003677">
    <property type="term" value="F:DNA binding"/>
    <property type="evidence" value="ECO:0007669"/>
    <property type="project" value="InterPro"/>
</dbReference>
<feature type="coiled-coil region" evidence="1">
    <location>
        <begin position="150"/>
        <end position="233"/>
    </location>
</feature>
<feature type="compositionally biased region" description="Low complexity" evidence="2">
    <location>
        <begin position="816"/>
        <end position="827"/>
    </location>
</feature>
<sequence>MATDSGSLAPPLALPGSSPFASTSSATPNSTAQGPSKAPQPEFGNVNSTTGAVAVSASPQPNQPPQALVQPPLEDDDMERDSSPEPATDADIAYMKKRLLEMGLTRDDGTKPVNDADHNSREGELLDMVLTLIRPPRISPSQLANQAEMIASLQAQNELWASQLQEERLRMESERDGFERMAEALIRQRNRPGVGIAPNEELVRKCSILEADNRILRERLQETYVRANALEAEVLKLKPLLLMPTFPATLTPSANTSSTTTKQPIGKGKKRKQGSEPMEDVQAEGEPTLTTTNLHPQTHLLASSLISTPLPQLRPAFPMPQPATTGPSMNPTPTQPQSMPTPTSAAELYRQPYPYLYPYYFTTPQPHPSPTTTTPTAPIAAATNAPAKAINPYLNYTIHNARIQAITTGAAPSSGLSSPAPSSSSSTPKPSKAPANSSATTIPLNGLGPTSTMKPRRRSALSQGLTADARTEHILLASRKIGRERAAYVAGILQNPDKGVKDRDQQQQSSSSAALDDGNASASRTGKDSNGDRVGGSRSGGGAAGTGAAPYFRSIASATQLQASGSGPSSQGGEASTSSARPRKGSTSANQHGGQQLHPYRQSTFVFVRPPGGPNSSANDQGPASRQQQHASSSSSLTTNSDQRCTNLGRDRAGSEAGGGGTNSQQPYRTPQQQPASLPNVVTPQQQHPQPHTKQTPLDSLVTAALGMQEGGASSNGNANGNANANTNGNGVVVKEKSGPGRRRKAADIEQAESPAPKRRKSAALASQKAGSSSGDGTAVGRTPSALDVLADQAQAAVPMANRRGGGKAGKGGSVNGKAGAGASASVGRRRSGRGKGKEKEAVQPEEEGEEEVEETEDVEMKDVEEEGEEEEEEQKEEQEEEKPVESVSVVVPKRRGRPPKAKKETATAKIKVASSRTTRSSPAINPKEKEETPSTVSGKRKRAPPRDRTIPLTASASVTASSSQAASTSTSSKAKGKKAVGDEVPVKRGRGRPSKASTASAGSKAKAAVPTAPSDGPRIIAPPPASDGNGGDNGNDDGDTVDPRPSPHPDTQSSPLHQLQPVEPDAGSEMDSREVVTDVVNVDADVLDADADESAAATHANDIDKDGSSFTAAVVGSKTAPTEANETDVVAGEDEDEGSRGDGSLSMQTEVEDVSGSDSSAKPSVELSVAEASIDLVGEDEGSTGVSRVDFIDMDVSPVVASVTGDVVPSSTQSVKEVVEAGQSSLSDNKATGVASSAVTAGHLPGPSMDCDASGVQDKEEEEVGNLIRMDIGSETPVKEDRHRPTSMAEKMPVPAQCDSTARPLRSSSPSQSGPTGGITNVPRVQNASAPAPSTSELIISSSHRSSNPADLSLNTSASEVVSTPNVGRDQLATPTHEDATYDSDMDAEAEDDDEDRDAEGEDEDMDGVEGTWPQISYSSTELSRSLAAIDSLGEDADAEGEIEDESDEPPEAVFRPSELIPGA</sequence>
<feature type="compositionally biased region" description="Low complexity" evidence="2">
    <location>
        <begin position="1305"/>
        <end position="1315"/>
    </location>
</feature>
<evidence type="ECO:0000313" key="4">
    <source>
        <dbReference type="Proteomes" id="UP000001861"/>
    </source>
</evidence>